<evidence type="ECO:0000256" key="2">
    <source>
        <dbReference type="ARBA" id="ARBA00022630"/>
    </source>
</evidence>
<sequence length="428" mass="46943">MTVHKIVIVGGGAGGLELATQLGDSLGKNGKAQIILIDQKLTHLWKPLLHEVAVGTLNPHQQETNYFAHSAAHHYEFVLGTFTGLDREAKQIIVETEYFSKKSEPKKNQRIGYDTLVLALGSTSNDFNTEGVKQFCHFLDSRQQADIFQQDLLHLYLNAQHETSSRELNIAIIGAGATGVELAAELVEAKQNFFQYGLNKVDPNKVKITLIEAADRILTALSPKVAANTMKQLEQFGIEVLTSHRVAKVEEDKIYFADGSSLDAEIKVWAAGIKAPEVLAQLDDMEKDHIHRLKVYATLQTKSDPSIFAFGDCAHCQPAADQPVLGPRAQVASQQASFLANALKAHVNGDSYLPMFKFSDKGSLISLSQNKAVGELLGQVNVQGFVAKTMYVSLYRIHQAAIHGYAHAGILTAKDLVTRKISPKLKLH</sequence>
<dbReference type="PANTHER" id="PTHR43706">
    <property type="entry name" value="NADH DEHYDROGENASE"/>
    <property type="match status" value="1"/>
</dbReference>
<dbReference type="Gene3D" id="3.50.50.100">
    <property type="match status" value="1"/>
</dbReference>
<evidence type="ECO:0000256" key="3">
    <source>
        <dbReference type="ARBA" id="ARBA00022827"/>
    </source>
</evidence>
<evidence type="ECO:0000256" key="1">
    <source>
        <dbReference type="ARBA" id="ARBA00005272"/>
    </source>
</evidence>
<feature type="domain" description="FAD/NAD(P)-binding" evidence="6">
    <location>
        <begin position="5"/>
        <end position="336"/>
    </location>
</feature>
<dbReference type="PRINTS" id="PR00368">
    <property type="entry name" value="FADPNR"/>
</dbReference>
<evidence type="ECO:0000313" key="8">
    <source>
        <dbReference type="Proteomes" id="UP000242351"/>
    </source>
</evidence>
<dbReference type="Pfam" id="PF07992">
    <property type="entry name" value="Pyr_redox_2"/>
    <property type="match status" value="1"/>
</dbReference>
<accession>A0A2H9UL90</accession>
<comment type="caution">
    <text evidence="7">The sequence shown here is derived from an EMBL/GenBank/DDBJ whole genome shotgun (WGS) entry which is preliminary data.</text>
</comment>
<reference evidence="7 8" key="1">
    <citation type="submission" date="2017-11" db="EMBL/GenBank/DDBJ databases">
        <authorList>
            <person name="Han C.G."/>
        </authorList>
    </citation>
    <scope>NUCLEOTIDE SEQUENCE [LARGE SCALE GENOMIC DNA]</scope>
    <source>
        <strain evidence="7 8">ANC 5347</strain>
    </source>
</reference>
<dbReference type="GO" id="GO:0008137">
    <property type="term" value="F:NADH dehydrogenase (ubiquinone) activity"/>
    <property type="evidence" value="ECO:0007669"/>
    <property type="project" value="TreeGrafter"/>
</dbReference>
<dbReference type="EMBL" id="PGOZ01000009">
    <property type="protein sequence ID" value="PJI32457.1"/>
    <property type="molecule type" value="Genomic_DNA"/>
</dbReference>
<evidence type="ECO:0000256" key="5">
    <source>
        <dbReference type="ARBA" id="ARBA00023027"/>
    </source>
</evidence>
<dbReference type="AlphaFoldDB" id="A0A2H9UL90"/>
<evidence type="ECO:0000313" key="7">
    <source>
        <dbReference type="EMBL" id="PJI32457.1"/>
    </source>
</evidence>
<comment type="similarity">
    <text evidence="1">Belongs to the NADH dehydrogenase family.</text>
</comment>
<dbReference type="PRINTS" id="PR00411">
    <property type="entry name" value="PNDRDTASEI"/>
</dbReference>
<dbReference type="InterPro" id="IPR045024">
    <property type="entry name" value="NDH-2"/>
</dbReference>
<gene>
    <name evidence="7" type="ORF">CU320_08465</name>
</gene>
<proteinExistence type="inferred from homology"/>
<dbReference type="GO" id="GO:0003954">
    <property type="term" value="F:NADH dehydrogenase activity"/>
    <property type="evidence" value="ECO:0007669"/>
    <property type="project" value="InterPro"/>
</dbReference>
<evidence type="ECO:0000256" key="4">
    <source>
        <dbReference type="ARBA" id="ARBA00023002"/>
    </source>
</evidence>
<dbReference type="SUPFAM" id="SSF51905">
    <property type="entry name" value="FAD/NAD(P)-binding domain"/>
    <property type="match status" value="1"/>
</dbReference>
<name>A0A2H9UL90_9GAMM</name>
<dbReference type="Proteomes" id="UP000242351">
    <property type="component" value="Unassembled WGS sequence"/>
</dbReference>
<dbReference type="InterPro" id="IPR036188">
    <property type="entry name" value="FAD/NAD-bd_sf"/>
</dbReference>
<dbReference type="RefSeq" id="WP_100357724.1">
    <property type="nucleotide sequence ID" value="NZ_PGOZ01000009.1"/>
</dbReference>
<organism evidence="7 8">
    <name type="scientific">Acinetobacter pseudolwoffii</name>
    <dbReference type="NCBI Taxonomy" id="2053287"/>
    <lineage>
        <taxon>Bacteria</taxon>
        <taxon>Pseudomonadati</taxon>
        <taxon>Pseudomonadota</taxon>
        <taxon>Gammaproteobacteria</taxon>
        <taxon>Moraxellales</taxon>
        <taxon>Moraxellaceae</taxon>
        <taxon>Acinetobacter</taxon>
    </lineage>
</organism>
<keyword evidence="3" id="KW-0274">FAD</keyword>
<keyword evidence="4" id="KW-0560">Oxidoreductase</keyword>
<protein>
    <submittedName>
        <fullName evidence="7">FAD-dependent oxidoreductase</fullName>
    </submittedName>
</protein>
<dbReference type="InterPro" id="IPR023753">
    <property type="entry name" value="FAD/NAD-binding_dom"/>
</dbReference>
<dbReference type="PANTHER" id="PTHR43706:SF9">
    <property type="entry name" value="TYPE II NADH:QUINONE OXIDOREDUCTASE"/>
    <property type="match status" value="1"/>
</dbReference>
<reference evidence="7 8" key="2">
    <citation type="submission" date="2017-12" db="EMBL/GenBank/DDBJ databases">
        <title>Revising the taxonomy of the Acinetobacter lwoffii group: the description of Acinetobacter pseudolwoffii sp. nov. and emended description of Acinetobacter lwoffii.</title>
        <authorList>
            <person name="Nemec A."/>
        </authorList>
    </citation>
    <scope>NUCLEOTIDE SEQUENCE [LARGE SCALE GENOMIC DNA]</scope>
    <source>
        <strain evidence="7 8">ANC 5347</strain>
    </source>
</reference>
<keyword evidence="2" id="KW-0285">Flavoprotein</keyword>
<keyword evidence="5" id="KW-0520">NAD</keyword>
<evidence type="ECO:0000259" key="6">
    <source>
        <dbReference type="Pfam" id="PF07992"/>
    </source>
</evidence>